<dbReference type="PANTHER" id="PTHR39087">
    <property type="entry name" value="UPF0104 MEMBRANE PROTEIN MJ1595"/>
    <property type="match status" value="1"/>
</dbReference>
<feature type="transmembrane region" description="Helical" evidence="6">
    <location>
        <begin position="46"/>
        <end position="65"/>
    </location>
</feature>
<sequence length="333" mass="37280">MPGKNIVLKILINTALGIFLIFIWLRFVNIQEVLVILGNARPKYALFFFLFFALAGVFRGLRLKFLLKEYKVAFKDLVMLNFLSQFLSFMIPIRAGEISKSVYLTSQIKVPIGKTITWVFVDRSLDLVGILIFITFLLPFIPTSLPSNFSQIAAVILAFFFIFFVISIKSQNFFKKTMVFLSNFLIVGFIKRLFVSFTHTIIEGLAVLHRKPVDIAGFIALTMIALTFDSLAWMSVFWTMGIDISFLKVILGNGLEAFTFLIPAAPGYVGSAEAAGLAVWAGLLGLEANQASALVVFFHIITMLALLILGLASIYTLKFDLNLVWKKVLKKGD</sequence>
<dbReference type="Proteomes" id="UP000034854">
    <property type="component" value="Unassembled WGS sequence"/>
</dbReference>
<dbReference type="GO" id="GO:0005886">
    <property type="term" value="C:plasma membrane"/>
    <property type="evidence" value="ECO:0007669"/>
    <property type="project" value="UniProtKB-SubCell"/>
</dbReference>
<feature type="transmembrane region" description="Helical" evidence="6">
    <location>
        <begin position="147"/>
        <end position="166"/>
    </location>
</feature>
<dbReference type="PANTHER" id="PTHR39087:SF2">
    <property type="entry name" value="UPF0104 MEMBRANE PROTEIN MJ1595"/>
    <property type="match status" value="1"/>
</dbReference>
<organism evidence="7 8">
    <name type="scientific">Candidatus Curtissbacteria bacterium GW2011_GWA1_41_11</name>
    <dbReference type="NCBI Taxonomy" id="1618409"/>
    <lineage>
        <taxon>Bacteria</taxon>
        <taxon>Candidatus Curtissiibacteriota</taxon>
    </lineage>
</organism>
<dbReference type="AlphaFoldDB" id="A0A0G0UDX3"/>
<feature type="transmembrane region" description="Helical" evidence="6">
    <location>
        <begin position="116"/>
        <end position="141"/>
    </location>
</feature>
<keyword evidence="2" id="KW-1003">Cell membrane</keyword>
<reference evidence="7 8" key="1">
    <citation type="journal article" date="2015" name="Nature">
        <title>rRNA introns, odd ribosomes, and small enigmatic genomes across a large radiation of phyla.</title>
        <authorList>
            <person name="Brown C.T."/>
            <person name="Hug L.A."/>
            <person name="Thomas B.C."/>
            <person name="Sharon I."/>
            <person name="Castelle C.J."/>
            <person name="Singh A."/>
            <person name="Wilkins M.J."/>
            <person name="Williams K.H."/>
            <person name="Banfield J.F."/>
        </authorList>
    </citation>
    <scope>NUCLEOTIDE SEQUENCE [LARGE SCALE GENOMIC DNA]</scope>
</reference>
<keyword evidence="3 6" id="KW-0812">Transmembrane</keyword>
<evidence type="ECO:0000313" key="8">
    <source>
        <dbReference type="Proteomes" id="UP000034854"/>
    </source>
</evidence>
<evidence type="ECO:0000256" key="1">
    <source>
        <dbReference type="ARBA" id="ARBA00004651"/>
    </source>
</evidence>
<evidence type="ECO:0000313" key="7">
    <source>
        <dbReference type="EMBL" id="KKR87124.1"/>
    </source>
</evidence>
<evidence type="ECO:0000256" key="4">
    <source>
        <dbReference type="ARBA" id="ARBA00022989"/>
    </source>
</evidence>
<proteinExistence type="predicted"/>
<evidence type="ECO:0000256" key="6">
    <source>
        <dbReference type="SAM" id="Phobius"/>
    </source>
</evidence>
<keyword evidence="4 6" id="KW-1133">Transmembrane helix</keyword>
<feature type="transmembrane region" description="Helical" evidence="6">
    <location>
        <begin position="250"/>
        <end position="271"/>
    </location>
</feature>
<feature type="transmembrane region" description="Helical" evidence="6">
    <location>
        <begin position="6"/>
        <end position="25"/>
    </location>
</feature>
<dbReference type="InterPro" id="IPR022791">
    <property type="entry name" value="L-PG_synthase/AglD"/>
</dbReference>
<feature type="transmembrane region" description="Helical" evidence="6">
    <location>
        <begin position="178"/>
        <end position="195"/>
    </location>
</feature>
<dbReference type="Pfam" id="PF03706">
    <property type="entry name" value="LPG_synthase_TM"/>
    <property type="match status" value="1"/>
</dbReference>
<feature type="transmembrane region" description="Helical" evidence="6">
    <location>
        <begin position="215"/>
        <end position="238"/>
    </location>
</feature>
<comment type="subcellular location">
    <subcellularLocation>
        <location evidence="1">Cell membrane</location>
        <topology evidence="1">Multi-pass membrane protein</topology>
    </subcellularLocation>
</comment>
<accession>A0A0G0UDX3</accession>
<comment type="caution">
    <text evidence="7">The sequence shown here is derived from an EMBL/GenBank/DDBJ whole genome shotgun (WGS) entry which is preliminary data.</text>
</comment>
<gene>
    <name evidence="7" type="ORF">UU34_C0007G0027</name>
</gene>
<evidence type="ECO:0000256" key="2">
    <source>
        <dbReference type="ARBA" id="ARBA00022475"/>
    </source>
</evidence>
<dbReference type="NCBIfam" id="TIGR00374">
    <property type="entry name" value="flippase-like domain"/>
    <property type="match status" value="1"/>
</dbReference>
<keyword evidence="5 6" id="KW-0472">Membrane</keyword>
<protein>
    <recommendedName>
        <fullName evidence="9">Lysylphosphatidylglycerol synthetase/UPF0104</fullName>
    </recommendedName>
</protein>
<evidence type="ECO:0000256" key="3">
    <source>
        <dbReference type="ARBA" id="ARBA00022692"/>
    </source>
</evidence>
<dbReference type="EMBL" id="LCAG01000007">
    <property type="protein sequence ID" value="KKR87124.1"/>
    <property type="molecule type" value="Genomic_DNA"/>
</dbReference>
<evidence type="ECO:0000256" key="5">
    <source>
        <dbReference type="ARBA" id="ARBA00023136"/>
    </source>
</evidence>
<feature type="transmembrane region" description="Helical" evidence="6">
    <location>
        <begin position="291"/>
        <end position="317"/>
    </location>
</feature>
<evidence type="ECO:0008006" key="9">
    <source>
        <dbReference type="Google" id="ProtNLM"/>
    </source>
</evidence>
<name>A0A0G0UDX3_9BACT</name>